<evidence type="ECO:0000256" key="2">
    <source>
        <dbReference type="ARBA" id="ARBA00022803"/>
    </source>
</evidence>
<dbReference type="InterPro" id="IPR039663">
    <property type="entry name" value="AIP/AIPL1/TTC9"/>
</dbReference>
<evidence type="ECO:0008006" key="5">
    <source>
        <dbReference type="Google" id="ProtNLM"/>
    </source>
</evidence>
<accession>A0A7S3UPP6</accession>
<dbReference type="PANTHER" id="PTHR11242">
    <property type="entry name" value="ARYL HYDROCARBON RECEPTOR INTERACTING PROTEIN RELATED"/>
    <property type="match status" value="1"/>
</dbReference>
<protein>
    <recommendedName>
        <fullName evidence="5">Peptidylprolyl isomerase</fullName>
    </recommendedName>
</protein>
<keyword evidence="2" id="KW-0802">TPR repeat</keyword>
<dbReference type="AlphaFoldDB" id="A0A7S3UPP6"/>
<reference evidence="4" key="1">
    <citation type="submission" date="2021-01" db="EMBL/GenBank/DDBJ databases">
        <authorList>
            <person name="Corre E."/>
            <person name="Pelletier E."/>
            <person name="Niang G."/>
            <person name="Scheremetjew M."/>
            <person name="Finn R."/>
            <person name="Kale V."/>
            <person name="Holt S."/>
            <person name="Cochrane G."/>
            <person name="Meng A."/>
            <person name="Brown T."/>
            <person name="Cohen L."/>
        </authorList>
    </citation>
    <scope>NUCLEOTIDE SEQUENCE</scope>
    <source>
        <strain evidence="4">CCMP1795</strain>
    </source>
</reference>
<dbReference type="EMBL" id="HBIT01009632">
    <property type="protein sequence ID" value="CAE0619088.1"/>
    <property type="molecule type" value="Transcribed_RNA"/>
</dbReference>
<evidence type="ECO:0000256" key="1">
    <source>
        <dbReference type="ARBA" id="ARBA00022737"/>
    </source>
</evidence>
<feature type="region of interest" description="Disordered" evidence="3">
    <location>
        <begin position="166"/>
        <end position="194"/>
    </location>
</feature>
<dbReference type="PANTHER" id="PTHR11242:SF0">
    <property type="entry name" value="TPR_REGION DOMAIN-CONTAINING PROTEIN"/>
    <property type="match status" value="1"/>
</dbReference>
<organism evidence="4">
    <name type="scientific">Oxyrrhis marina</name>
    <name type="common">Dinoflagellate</name>
    <dbReference type="NCBI Taxonomy" id="2969"/>
    <lineage>
        <taxon>Eukaryota</taxon>
        <taxon>Sar</taxon>
        <taxon>Alveolata</taxon>
        <taxon>Dinophyceae</taxon>
        <taxon>Oxyrrhinales</taxon>
        <taxon>Oxyrrhinaceae</taxon>
        <taxon>Oxyrrhis</taxon>
    </lineage>
</organism>
<dbReference type="SUPFAM" id="SSF48452">
    <property type="entry name" value="TPR-like"/>
    <property type="match status" value="1"/>
</dbReference>
<name>A0A7S3UPP6_OXYMA</name>
<sequence length="208" mass="23967">MDWALQLKDHANSLYHNQKFREAAKVYTDCLVALDFGETEEESRETQVMLQLPVTTNLAACMIEQGSYARCIELCNIAVGIDPRCVRALYRRGVAHYRRHEHEEARADFESAQQSMKCFPASSGSEQTAYDDMDRRMTVYLNYIRRKKAEHKQMFAKAFQASHYDDKPDWQQKMDPSPLPSDSDEDLEPPAAGIFSCCSRRATRKKLV</sequence>
<gene>
    <name evidence="4" type="ORF">OMAR00292_LOCUS4952</name>
</gene>
<evidence type="ECO:0000256" key="3">
    <source>
        <dbReference type="SAM" id="MobiDB-lite"/>
    </source>
</evidence>
<proteinExistence type="predicted"/>
<keyword evidence="1" id="KW-0677">Repeat</keyword>
<dbReference type="Gene3D" id="1.25.40.10">
    <property type="entry name" value="Tetratricopeptide repeat domain"/>
    <property type="match status" value="1"/>
</dbReference>
<evidence type="ECO:0000313" key="4">
    <source>
        <dbReference type="EMBL" id="CAE0619088.1"/>
    </source>
</evidence>
<dbReference type="InterPro" id="IPR011990">
    <property type="entry name" value="TPR-like_helical_dom_sf"/>
</dbReference>